<dbReference type="Proteomes" id="UP000254765">
    <property type="component" value="Unassembled WGS sequence"/>
</dbReference>
<dbReference type="EMBL" id="UGYK01000002">
    <property type="protein sequence ID" value="SUI46519.1"/>
    <property type="molecule type" value="Genomic_DNA"/>
</dbReference>
<name>A0A379YKE2_SERMA</name>
<evidence type="ECO:0000313" key="2">
    <source>
        <dbReference type="Proteomes" id="UP000254765"/>
    </source>
</evidence>
<dbReference type="Gene3D" id="3.10.180.10">
    <property type="entry name" value="2,3-Dihydroxybiphenyl 1,2-Dioxygenase, domain 1"/>
    <property type="match status" value="1"/>
</dbReference>
<organism evidence="1 2">
    <name type="scientific">Serratia marcescens</name>
    <dbReference type="NCBI Taxonomy" id="615"/>
    <lineage>
        <taxon>Bacteria</taxon>
        <taxon>Pseudomonadati</taxon>
        <taxon>Pseudomonadota</taxon>
        <taxon>Gammaproteobacteria</taxon>
        <taxon>Enterobacterales</taxon>
        <taxon>Yersiniaceae</taxon>
        <taxon>Serratia</taxon>
    </lineage>
</organism>
<reference evidence="1 2" key="1">
    <citation type="submission" date="2018-06" db="EMBL/GenBank/DDBJ databases">
        <authorList>
            <consortium name="Pathogen Informatics"/>
            <person name="Doyle S."/>
        </authorList>
    </citation>
    <scope>NUCLEOTIDE SEQUENCE [LARGE SCALE GENOMIC DNA]</scope>
    <source>
        <strain evidence="1 2">NCTC10211</strain>
    </source>
</reference>
<dbReference type="InterPro" id="IPR029068">
    <property type="entry name" value="Glyas_Bleomycin-R_OHBP_Dase"/>
</dbReference>
<keyword evidence="1" id="KW-0560">Oxidoreductase</keyword>
<protein>
    <submittedName>
        <fullName evidence="1">3,4-dihydroxyphenylacetate 2,3-dioxygenase</fullName>
    </submittedName>
</protein>
<keyword evidence="1" id="KW-0223">Dioxygenase</keyword>
<evidence type="ECO:0000313" key="1">
    <source>
        <dbReference type="EMBL" id="SUI46519.1"/>
    </source>
</evidence>
<proteinExistence type="predicted"/>
<dbReference type="SUPFAM" id="SSF54593">
    <property type="entry name" value="Glyoxalase/Bleomycin resistance protein/Dihydroxybiphenyl dioxygenase"/>
    <property type="match status" value="1"/>
</dbReference>
<accession>A0A379YKE2</accession>
<dbReference type="AlphaFoldDB" id="A0A379YKE2"/>
<dbReference type="GO" id="GO:0051213">
    <property type="term" value="F:dioxygenase activity"/>
    <property type="evidence" value="ECO:0007669"/>
    <property type="project" value="UniProtKB-KW"/>
</dbReference>
<sequence length="88" mass="10095">MIGGGIAMNKEQWSTFIGPGRHPISSAYFWYVNSPTGGAFEYYTNDDYLTENWQPRELEHSLVSFTEWAVEGGIDHDTRRQHKKAEAL</sequence>
<gene>
    <name evidence="1" type="ORF">NCTC10211_02025</name>
</gene>